<dbReference type="EMBL" id="CAXIPR030000643">
    <property type="protein sequence ID" value="CAM0146709.1"/>
    <property type="molecule type" value="Genomic_DNA"/>
</dbReference>
<dbReference type="InterPro" id="IPR011676">
    <property type="entry name" value="DUF1618"/>
</dbReference>
<name>A0ABC9GW75_9POAL</name>
<dbReference type="PANTHER" id="PTHR33074">
    <property type="entry name" value="EXPRESSED PROTEIN-RELATED"/>
    <property type="match status" value="1"/>
</dbReference>
<comment type="caution">
    <text evidence="2">The sequence shown here is derived from an EMBL/GenBank/DDBJ whole genome shotgun (WGS) entry which is preliminary data.</text>
</comment>
<keyword evidence="3" id="KW-1185">Reference proteome</keyword>
<organism evidence="2 3">
    <name type="scientific">Urochloa decumbens</name>
    <dbReference type="NCBI Taxonomy" id="240449"/>
    <lineage>
        <taxon>Eukaryota</taxon>
        <taxon>Viridiplantae</taxon>
        <taxon>Streptophyta</taxon>
        <taxon>Embryophyta</taxon>
        <taxon>Tracheophyta</taxon>
        <taxon>Spermatophyta</taxon>
        <taxon>Magnoliopsida</taxon>
        <taxon>Liliopsida</taxon>
        <taxon>Poales</taxon>
        <taxon>Poaceae</taxon>
        <taxon>PACMAD clade</taxon>
        <taxon>Panicoideae</taxon>
        <taxon>Panicodae</taxon>
        <taxon>Paniceae</taxon>
        <taxon>Melinidinae</taxon>
        <taxon>Urochloa</taxon>
    </lineage>
</organism>
<dbReference type="Pfam" id="PF07762">
    <property type="entry name" value="DUF1618"/>
    <property type="match status" value="1"/>
</dbReference>
<reference evidence="2" key="1">
    <citation type="submission" date="2024-10" db="EMBL/GenBank/DDBJ databases">
        <authorList>
            <person name="Ryan C."/>
        </authorList>
    </citation>
    <scope>NUCLEOTIDE SEQUENCE [LARGE SCALE GENOMIC DNA]</scope>
</reference>
<proteinExistence type="predicted"/>
<protein>
    <recommendedName>
        <fullName evidence="1">DUF1618 domain-containing protein</fullName>
    </recommendedName>
</protein>
<evidence type="ECO:0000313" key="2">
    <source>
        <dbReference type="EMBL" id="CAM0146709.1"/>
    </source>
</evidence>
<dbReference type="PANTHER" id="PTHR33074:SF83">
    <property type="entry name" value="EXPRESSED PROTEIN"/>
    <property type="match status" value="1"/>
</dbReference>
<gene>
    <name evidence="2" type="ORF">URODEC1_LOCUS120246</name>
</gene>
<dbReference type="Proteomes" id="UP001497457">
    <property type="component" value="Unassembled WGS sequence"/>
</dbReference>
<accession>A0ABC9GW75</accession>
<feature type="domain" description="DUF1618" evidence="1">
    <location>
        <begin position="206"/>
        <end position="382"/>
    </location>
</feature>
<evidence type="ECO:0000259" key="1">
    <source>
        <dbReference type="Pfam" id="PF07762"/>
    </source>
</evidence>
<sequence>MTGPLSPADGNIDAPRRPPLIFLEKYARTGTDDAMNATTAATARSRWSCEDMLEISLWFHQPPALSYFCARGDYSSDGRPHVVGAEGRLALLRASFASSLYEHEYFMYKAGFGEPASLDAIPLCDFPRNVKELAVVPRGHEYLLAALAIHIDPPHYYSCSNKLYIYSSDSEDKSWASILLQDPIPQLRKVITTSKVVNLGEGLVAWVDYHHGMLVCDLHDETNPTARYIPLPYPLPGNREQMQELAGRTCTGRCHDLACINGVLKFIEMEHHVVIKTQEPSFPPENGKVLDSDLIVLRQREKPKPVETWNGWTAVTWSRTVSPDGWEMGPVLDAADFVLDNPMDLLSMLSGLKDRADIGKMEFKDLYSDSPILSTDGDDILYLNSSTRMGDWDGRVVALDLRTNRVKVMGDFSPIKRWHLVKAFGPCPVPHVITGDYIYPRCECQFMAL</sequence>
<evidence type="ECO:0000313" key="3">
    <source>
        <dbReference type="Proteomes" id="UP001497457"/>
    </source>
</evidence>
<dbReference type="AlphaFoldDB" id="A0ABC9GW75"/>